<dbReference type="Gene3D" id="2.30.40.10">
    <property type="entry name" value="Urease, subunit C, domain 1"/>
    <property type="match status" value="1"/>
</dbReference>
<dbReference type="AlphaFoldDB" id="A0A4Y6UAW5"/>
<dbReference type="Proteomes" id="UP000318709">
    <property type="component" value="Chromosome"/>
</dbReference>
<dbReference type="PANTHER" id="PTHR43668">
    <property type="entry name" value="ALLANTOINASE"/>
    <property type="match status" value="1"/>
</dbReference>
<dbReference type="InterPro" id="IPR024403">
    <property type="entry name" value="DHOase_cat"/>
</dbReference>
<dbReference type="GO" id="GO:0005737">
    <property type="term" value="C:cytoplasm"/>
    <property type="evidence" value="ECO:0007669"/>
    <property type="project" value="TreeGrafter"/>
</dbReference>
<dbReference type="InterPro" id="IPR004722">
    <property type="entry name" value="DHOase"/>
</dbReference>
<sequence length="444" mass="46433">MSASSTSSPQALFFKNVRLVDPASGRDGLGTLLVENGLIKALDVDEGNVPPHAEIIDGQGWVLCPGLVDFRASLCEPGFEYRETLQSGSQAAVAGGVTTMGVEPTTMPVVDTPALAMFIRQRGHEIGLTTLVPLGAMTKSCAGAEMAEIGMMKAAGAMAFTDGPRAVPNAKQMRNIMAYAQFLDALLVLHPQETAFSKGASATSSPLAVRLGLRQVPAAAEAMQVQRDVQLAAMTGARIHFADISTRGALAHIRQAKAEGIQVSCDTSPPYFAMTEVAIEGFRTYAKLTPPLRTEDDRAAVVEGLADGTIDVVTSSHTPADADDKRLPFGDALPGGTGLATLLGVTLDASGLPLLEALALLTTRPAKLMGVEAGTMAPGRPADLCLFNPEEAWQVVAGQLPGLAQNTPFDGWTLKGVVKGTWRHGKAVYKSADKSSQLEGSQTA</sequence>
<organism evidence="5 6">
    <name type="scientific">Formicincola oecophyllae</name>
    <dbReference type="NCBI Taxonomy" id="2558361"/>
    <lineage>
        <taxon>Bacteria</taxon>
        <taxon>Pseudomonadati</taxon>
        <taxon>Pseudomonadota</taxon>
        <taxon>Alphaproteobacteria</taxon>
        <taxon>Acetobacterales</taxon>
        <taxon>Acetobacteraceae</taxon>
        <taxon>Formicincola</taxon>
    </lineage>
</organism>
<evidence type="ECO:0000256" key="1">
    <source>
        <dbReference type="ARBA" id="ARBA00022833"/>
    </source>
</evidence>
<evidence type="ECO:0000313" key="6">
    <source>
        <dbReference type="Proteomes" id="UP000318709"/>
    </source>
</evidence>
<evidence type="ECO:0000259" key="3">
    <source>
        <dbReference type="Pfam" id="PF07969"/>
    </source>
</evidence>
<dbReference type="RefSeq" id="WP_141443425.1">
    <property type="nucleotide sequence ID" value="NZ_CP038231.1"/>
</dbReference>
<dbReference type="PANTHER" id="PTHR43668:SF2">
    <property type="entry name" value="ALLANTOINASE"/>
    <property type="match status" value="1"/>
</dbReference>
<dbReference type="InterPro" id="IPR013108">
    <property type="entry name" value="Amidohydro_3"/>
</dbReference>
<dbReference type="CDD" id="cd01317">
    <property type="entry name" value="DHOase_IIa"/>
    <property type="match status" value="1"/>
</dbReference>
<dbReference type="OrthoDB" id="9803027at2"/>
<gene>
    <name evidence="5" type="ORF">E3E12_05405</name>
</gene>
<dbReference type="KEGG" id="swf:E3E12_05405"/>
<evidence type="ECO:0000313" key="5">
    <source>
        <dbReference type="EMBL" id="QDH13718.1"/>
    </source>
</evidence>
<dbReference type="Pfam" id="PF07969">
    <property type="entry name" value="Amidohydro_3"/>
    <property type="match status" value="1"/>
</dbReference>
<dbReference type="GO" id="GO:0004151">
    <property type="term" value="F:dihydroorotase activity"/>
    <property type="evidence" value="ECO:0007669"/>
    <property type="project" value="InterPro"/>
</dbReference>
<protein>
    <submittedName>
        <fullName evidence="5">Dihydroorotase</fullName>
    </submittedName>
</protein>
<dbReference type="InterPro" id="IPR050138">
    <property type="entry name" value="DHOase/Allantoinase_Hydrolase"/>
</dbReference>
<dbReference type="GO" id="GO:0046872">
    <property type="term" value="F:metal ion binding"/>
    <property type="evidence" value="ECO:0007669"/>
    <property type="project" value="InterPro"/>
</dbReference>
<dbReference type="Pfam" id="PF12890">
    <property type="entry name" value="DHOase"/>
    <property type="match status" value="1"/>
</dbReference>
<keyword evidence="1" id="KW-0862">Zinc</keyword>
<dbReference type="SUPFAM" id="SSF51556">
    <property type="entry name" value="Metallo-dependent hydrolases"/>
    <property type="match status" value="1"/>
</dbReference>
<dbReference type="NCBIfam" id="TIGR00857">
    <property type="entry name" value="pyrC_multi"/>
    <property type="match status" value="1"/>
</dbReference>
<accession>A0A4Y6UAW5</accession>
<dbReference type="InterPro" id="IPR011059">
    <property type="entry name" value="Metal-dep_hydrolase_composite"/>
</dbReference>
<feature type="domain" description="Amidohydrolase 3" evidence="3">
    <location>
        <begin position="328"/>
        <end position="429"/>
    </location>
</feature>
<evidence type="ECO:0000256" key="2">
    <source>
        <dbReference type="ARBA" id="ARBA00022975"/>
    </source>
</evidence>
<dbReference type="GO" id="GO:0006145">
    <property type="term" value="P:purine nucleobase catabolic process"/>
    <property type="evidence" value="ECO:0007669"/>
    <property type="project" value="TreeGrafter"/>
</dbReference>
<dbReference type="SUPFAM" id="SSF51338">
    <property type="entry name" value="Composite domain of metallo-dependent hydrolases"/>
    <property type="match status" value="1"/>
</dbReference>
<keyword evidence="6" id="KW-1185">Reference proteome</keyword>
<dbReference type="InterPro" id="IPR032466">
    <property type="entry name" value="Metal_Hydrolase"/>
</dbReference>
<feature type="domain" description="Dihydroorotase catalytic" evidence="4">
    <location>
        <begin position="61"/>
        <end position="247"/>
    </location>
</feature>
<dbReference type="GO" id="GO:0006221">
    <property type="term" value="P:pyrimidine nucleotide biosynthetic process"/>
    <property type="evidence" value="ECO:0007669"/>
    <property type="project" value="UniProtKB-KW"/>
</dbReference>
<reference evidence="5 6" key="1">
    <citation type="submission" date="2019-03" db="EMBL/GenBank/DDBJ databases">
        <title>The complete genome sequence of Swingsia_sp. F3b2 LMG30590(T).</title>
        <authorList>
            <person name="Chua K.-O."/>
            <person name="Chan K.-G."/>
            <person name="See-Too W.-S."/>
        </authorList>
    </citation>
    <scope>NUCLEOTIDE SEQUENCE [LARGE SCALE GENOMIC DNA]</scope>
    <source>
        <strain evidence="5 6">F3b2</strain>
    </source>
</reference>
<evidence type="ECO:0000259" key="4">
    <source>
        <dbReference type="Pfam" id="PF12890"/>
    </source>
</evidence>
<dbReference type="EMBL" id="CP038231">
    <property type="protein sequence ID" value="QDH13718.1"/>
    <property type="molecule type" value="Genomic_DNA"/>
</dbReference>
<dbReference type="GO" id="GO:0004038">
    <property type="term" value="F:allantoinase activity"/>
    <property type="evidence" value="ECO:0007669"/>
    <property type="project" value="TreeGrafter"/>
</dbReference>
<proteinExistence type="predicted"/>
<name>A0A4Y6UAW5_9PROT</name>
<keyword evidence="2" id="KW-0665">Pyrimidine biosynthesis</keyword>
<dbReference type="Gene3D" id="3.20.20.140">
    <property type="entry name" value="Metal-dependent hydrolases"/>
    <property type="match status" value="1"/>
</dbReference>